<reference evidence="3" key="2">
    <citation type="submission" date="2015-01" db="EMBL/GenBank/DDBJ databases">
        <authorList>
            <person name="Felsheim R."/>
        </authorList>
    </citation>
    <scope>NUCLEOTIDE SEQUENCE [LARGE SCALE GENOMIC DNA]</scope>
    <source>
        <strain evidence="3">IrR/Munich</strain>
    </source>
</reference>
<keyword evidence="3" id="KW-1185">Reference proteome</keyword>
<protein>
    <submittedName>
        <fullName evidence="2">Uncharacterized protein</fullName>
    </submittedName>
</protein>
<accession>A0A0B7IZ28</accession>
<feature type="transmembrane region" description="Helical" evidence="1">
    <location>
        <begin position="20"/>
        <end position="37"/>
    </location>
</feature>
<keyword evidence="1" id="KW-0812">Transmembrane</keyword>
<keyword evidence="1" id="KW-0472">Membrane</keyword>
<dbReference type="KEGG" id="rmc:RMONA_03955"/>
<dbReference type="Proteomes" id="UP000018149">
    <property type="component" value="Chromosome I"/>
</dbReference>
<organism evidence="2 3">
    <name type="scientific">Rickettsia monacensis</name>
    <dbReference type="NCBI Taxonomy" id="109232"/>
    <lineage>
        <taxon>Bacteria</taxon>
        <taxon>Pseudomonadati</taxon>
        <taxon>Pseudomonadota</taxon>
        <taxon>Alphaproteobacteria</taxon>
        <taxon>Rickettsiales</taxon>
        <taxon>Rickettsiaceae</taxon>
        <taxon>Rickettsieae</taxon>
        <taxon>Rickettsia</taxon>
        <taxon>spotted fever group</taxon>
    </lineage>
</organism>
<dbReference type="HOGENOM" id="CLU_3157271_0_0_5"/>
<gene>
    <name evidence="2" type="ORF">RMONA_03955</name>
</gene>
<proteinExistence type="predicted"/>
<evidence type="ECO:0000313" key="3">
    <source>
        <dbReference type="Proteomes" id="UP000018149"/>
    </source>
</evidence>
<sequence length="48" mass="5772">MPSVLQQAIDKYKHHPFTKYVIIIALIIFIWDIEFMFGQIHNPRIMLT</sequence>
<keyword evidence="1" id="KW-1133">Transmembrane helix</keyword>
<dbReference type="EMBL" id="LN794217">
    <property type="protein sequence ID" value="CEO17177.1"/>
    <property type="molecule type" value="Genomic_DNA"/>
</dbReference>
<evidence type="ECO:0000313" key="2">
    <source>
        <dbReference type="EMBL" id="CEO17177.1"/>
    </source>
</evidence>
<dbReference type="AlphaFoldDB" id="A0A0B7IZ28"/>
<name>A0A0B7IZ28_9RICK</name>
<evidence type="ECO:0000256" key="1">
    <source>
        <dbReference type="SAM" id="Phobius"/>
    </source>
</evidence>
<reference evidence="2 3" key="1">
    <citation type="submission" date="2015-01" db="EMBL/GenBank/DDBJ databases">
        <title>Draft genome sequence of Rickettsia monacensis strain IrR/Munich.</title>
        <authorList>
            <person name="Felsheim R.F."/>
            <person name="Johnson S.L."/>
            <person name="Kurtti T.J."/>
            <person name="Munderloh U.G."/>
        </authorList>
    </citation>
    <scope>NUCLEOTIDE SEQUENCE [LARGE SCALE GENOMIC DNA]</scope>
    <source>
        <strain evidence="2 3">IrR/Munich</strain>
    </source>
</reference>
<dbReference type="STRING" id="109232.RMONA_03955"/>